<dbReference type="NCBIfam" id="TIGR00254">
    <property type="entry name" value="GGDEF"/>
    <property type="match status" value="1"/>
</dbReference>
<dbReference type="SMART" id="SM00267">
    <property type="entry name" value="GGDEF"/>
    <property type="match status" value="1"/>
</dbReference>
<dbReference type="PANTHER" id="PTHR45138:SF9">
    <property type="entry name" value="DIGUANYLATE CYCLASE DGCM-RELATED"/>
    <property type="match status" value="1"/>
</dbReference>
<dbReference type="PANTHER" id="PTHR45138">
    <property type="entry name" value="REGULATORY COMPONENTS OF SENSORY TRANSDUCTION SYSTEM"/>
    <property type="match status" value="1"/>
</dbReference>
<dbReference type="InterPro" id="IPR001789">
    <property type="entry name" value="Sig_transdc_resp-reg_receiver"/>
</dbReference>
<feature type="modified residue" description="4-aspartylphosphate" evidence="1">
    <location>
        <position position="55"/>
    </location>
</feature>
<evidence type="ECO:0000313" key="5">
    <source>
        <dbReference type="Proteomes" id="UP000277811"/>
    </source>
</evidence>
<dbReference type="InterPro" id="IPR029787">
    <property type="entry name" value="Nucleotide_cyclase"/>
</dbReference>
<reference evidence="4 5" key="1">
    <citation type="submission" date="2018-06" db="EMBL/GenBank/DDBJ databases">
        <authorList>
            <person name="Strepis N."/>
        </authorList>
    </citation>
    <scope>NUCLEOTIDE SEQUENCE [LARGE SCALE GENOMIC DNA]</scope>
    <source>
        <strain evidence="4">LUCI</strain>
    </source>
</reference>
<dbReference type="SUPFAM" id="SSF52172">
    <property type="entry name" value="CheY-like"/>
    <property type="match status" value="1"/>
</dbReference>
<dbReference type="SMART" id="SM00448">
    <property type="entry name" value="REC"/>
    <property type="match status" value="1"/>
</dbReference>
<evidence type="ECO:0000259" key="3">
    <source>
        <dbReference type="PROSITE" id="PS50887"/>
    </source>
</evidence>
<feature type="domain" description="Response regulatory" evidence="2">
    <location>
        <begin position="7"/>
        <end position="122"/>
    </location>
</feature>
<name>A0A498RDC0_9FIRM</name>
<dbReference type="OrthoDB" id="1625460at2"/>
<keyword evidence="1" id="KW-0597">Phosphoprotein</keyword>
<dbReference type="Pfam" id="PF00990">
    <property type="entry name" value="GGDEF"/>
    <property type="match status" value="1"/>
</dbReference>
<dbReference type="InterPro" id="IPR000160">
    <property type="entry name" value="GGDEF_dom"/>
</dbReference>
<dbReference type="InterPro" id="IPR050469">
    <property type="entry name" value="Diguanylate_Cyclase"/>
</dbReference>
<dbReference type="InterPro" id="IPR011006">
    <property type="entry name" value="CheY-like_superfamily"/>
</dbReference>
<feature type="domain" description="GGDEF" evidence="3">
    <location>
        <begin position="165"/>
        <end position="300"/>
    </location>
</feature>
<gene>
    <name evidence="4" type="ORF">LUCI_3387</name>
</gene>
<dbReference type="GO" id="GO:0000160">
    <property type="term" value="P:phosphorelay signal transduction system"/>
    <property type="evidence" value="ECO:0007669"/>
    <property type="project" value="InterPro"/>
</dbReference>
<dbReference type="RefSeq" id="WP_122629027.1">
    <property type="nucleotide sequence ID" value="NZ_UPPP01000083.1"/>
</dbReference>
<sequence>MESARQTILIVDDSRLNVQILRDMLADQYEIFCATSGEQALSIATSENVDLILLDVIMPEMDGYEVCTSLKKNPQTRNIPVIFISALSDTEDITKGLDIGAIDYIIRPFNQSIVKARVRNHLELKKYRDLLEKLSLLDGLTGIANRRYFDEAFDKEWRRALRNRDSLSVLMLDIDYFKKYNDYYGHLRGDDCLRQVGQALKNSTIRGGDFVARYGGEEFVAILSSTPAENAFIVAEKMRKDIESLQISHPMSTVSEYVTVSIGAAAIIPEQGMTPAGLLEKADKALYRAKSEGRNRTALG</sequence>
<dbReference type="GO" id="GO:0052621">
    <property type="term" value="F:diguanylate cyclase activity"/>
    <property type="evidence" value="ECO:0007669"/>
    <property type="project" value="TreeGrafter"/>
</dbReference>
<dbReference type="GO" id="GO:0005886">
    <property type="term" value="C:plasma membrane"/>
    <property type="evidence" value="ECO:0007669"/>
    <property type="project" value="TreeGrafter"/>
</dbReference>
<dbReference type="CDD" id="cd19920">
    <property type="entry name" value="REC_PA4781-like"/>
    <property type="match status" value="1"/>
</dbReference>
<proteinExistence type="predicted"/>
<evidence type="ECO:0000259" key="2">
    <source>
        <dbReference type="PROSITE" id="PS50110"/>
    </source>
</evidence>
<dbReference type="Proteomes" id="UP000277811">
    <property type="component" value="Unassembled WGS sequence"/>
</dbReference>
<dbReference type="AlphaFoldDB" id="A0A498RDC0"/>
<protein>
    <submittedName>
        <fullName evidence="4">Nucleotide cyclase</fullName>
    </submittedName>
</protein>
<dbReference type="CDD" id="cd01949">
    <property type="entry name" value="GGDEF"/>
    <property type="match status" value="1"/>
</dbReference>
<dbReference type="PROSITE" id="PS50110">
    <property type="entry name" value="RESPONSE_REGULATORY"/>
    <property type="match status" value="1"/>
</dbReference>
<dbReference type="SUPFAM" id="SSF55073">
    <property type="entry name" value="Nucleotide cyclase"/>
    <property type="match status" value="1"/>
</dbReference>
<evidence type="ECO:0000313" key="4">
    <source>
        <dbReference type="EMBL" id="VBB08122.1"/>
    </source>
</evidence>
<dbReference type="PROSITE" id="PS50887">
    <property type="entry name" value="GGDEF"/>
    <property type="match status" value="1"/>
</dbReference>
<dbReference type="GO" id="GO:1902201">
    <property type="term" value="P:negative regulation of bacterial-type flagellum-dependent cell motility"/>
    <property type="evidence" value="ECO:0007669"/>
    <property type="project" value="TreeGrafter"/>
</dbReference>
<dbReference type="GO" id="GO:0043709">
    <property type="term" value="P:cell adhesion involved in single-species biofilm formation"/>
    <property type="evidence" value="ECO:0007669"/>
    <property type="project" value="TreeGrafter"/>
</dbReference>
<dbReference type="FunFam" id="3.30.70.270:FF:000001">
    <property type="entry name" value="Diguanylate cyclase domain protein"/>
    <property type="match status" value="1"/>
</dbReference>
<dbReference type="Gene3D" id="3.40.50.2300">
    <property type="match status" value="1"/>
</dbReference>
<organism evidence="4 5">
    <name type="scientific">Lucifera butyrica</name>
    <dbReference type="NCBI Taxonomy" id="1351585"/>
    <lineage>
        <taxon>Bacteria</taxon>
        <taxon>Bacillati</taxon>
        <taxon>Bacillota</taxon>
        <taxon>Negativicutes</taxon>
        <taxon>Veillonellales</taxon>
        <taxon>Veillonellaceae</taxon>
        <taxon>Lucifera</taxon>
    </lineage>
</organism>
<keyword evidence="5" id="KW-1185">Reference proteome</keyword>
<dbReference type="Gene3D" id="3.30.70.270">
    <property type="match status" value="1"/>
</dbReference>
<dbReference type="InterPro" id="IPR043128">
    <property type="entry name" value="Rev_trsase/Diguanyl_cyclase"/>
</dbReference>
<dbReference type="Pfam" id="PF00072">
    <property type="entry name" value="Response_reg"/>
    <property type="match status" value="1"/>
</dbReference>
<accession>A0A498RDC0</accession>
<dbReference type="EMBL" id="UPPP01000083">
    <property type="protein sequence ID" value="VBB08122.1"/>
    <property type="molecule type" value="Genomic_DNA"/>
</dbReference>
<evidence type="ECO:0000256" key="1">
    <source>
        <dbReference type="PROSITE-ProRule" id="PRU00169"/>
    </source>
</evidence>